<gene>
    <name evidence="1" type="ORF">QR680_001281</name>
</gene>
<proteinExistence type="predicted"/>
<reference evidence="1" key="1">
    <citation type="submission" date="2023-06" db="EMBL/GenBank/DDBJ databases">
        <title>Genomic analysis of the entomopathogenic nematode Steinernema hermaphroditum.</title>
        <authorList>
            <person name="Schwarz E.M."/>
            <person name="Heppert J.K."/>
            <person name="Baniya A."/>
            <person name="Schwartz H.T."/>
            <person name="Tan C.-H."/>
            <person name="Antoshechkin I."/>
            <person name="Sternberg P.W."/>
            <person name="Goodrich-Blair H."/>
            <person name="Dillman A.R."/>
        </authorList>
    </citation>
    <scope>NUCLEOTIDE SEQUENCE</scope>
    <source>
        <strain evidence="1">PS9179</strain>
        <tissue evidence="1">Whole animal</tissue>
    </source>
</reference>
<protein>
    <submittedName>
        <fullName evidence="1">Uncharacterized protein</fullName>
    </submittedName>
</protein>
<comment type="caution">
    <text evidence="1">The sequence shown here is derived from an EMBL/GenBank/DDBJ whole genome shotgun (WGS) entry which is preliminary data.</text>
</comment>
<name>A0AA39LF47_9BILA</name>
<keyword evidence="2" id="KW-1185">Reference proteome</keyword>
<dbReference type="AlphaFoldDB" id="A0AA39LF47"/>
<dbReference type="Proteomes" id="UP001175271">
    <property type="component" value="Unassembled WGS sequence"/>
</dbReference>
<dbReference type="EMBL" id="JAUCMV010000005">
    <property type="protein sequence ID" value="KAK0395446.1"/>
    <property type="molecule type" value="Genomic_DNA"/>
</dbReference>
<sequence length="96" mass="10568">MQAAAAALDVAADDGAAAPTLSVVVAVQRSRRLARKYSGHVSFLPPYARDHLLRVLSIQAIFHTDSGNPLKCYFEVTAQQTSWIFAKYQRTNHGRP</sequence>
<evidence type="ECO:0000313" key="1">
    <source>
        <dbReference type="EMBL" id="KAK0395446.1"/>
    </source>
</evidence>
<organism evidence="1 2">
    <name type="scientific">Steinernema hermaphroditum</name>
    <dbReference type="NCBI Taxonomy" id="289476"/>
    <lineage>
        <taxon>Eukaryota</taxon>
        <taxon>Metazoa</taxon>
        <taxon>Ecdysozoa</taxon>
        <taxon>Nematoda</taxon>
        <taxon>Chromadorea</taxon>
        <taxon>Rhabditida</taxon>
        <taxon>Tylenchina</taxon>
        <taxon>Panagrolaimomorpha</taxon>
        <taxon>Strongyloidoidea</taxon>
        <taxon>Steinernematidae</taxon>
        <taxon>Steinernema</taxon>
    </lineage>
</organism>
<accession>A0AA39LF47</accession>
<evidence type="ECO:0000313" key="2">
    <source>
        <dbReference type="Proteomes" id="UP001175271"/>
    </source>
</evidence>